<dbReference type="VEuPathDB" id="FungiDB:MGG_17755"/>
<evidence type="ECO:0000313" key="1">
    <source>
        <dbReference type="EMBL" id="EHA47736.1"/>
    </source>
</evidence>
<proteinExistence type="predicted"/>
<organism evidence="1 2">
    <name type="scientific">Pyricularia oryzae (strain 70-15 / ATCC MYA-4617 / FGSC 8958)</name>
    <name type="common">Rice blast fungus</name>
    <name type="synonym">Magnaporthe oryzae</name>
    <dbReference type="NCBI Taxonomy" id="242507"/>
    <lineage>
        <taxon>Eukaryota</taxon>
        <taxon>Fungi</taxon>
        <taxon>Dikarya</taxon>
        <taxon>Ascomycota</taxon>
        <taxon>Pezizomycotina</taxon>
        <taxon>Sordariomycetes</taxon>
        <taxon>Sordariomycetidae</taxon>
        <taxon>Magnaporthales</taxon>
        <taxon>Pyriculariaceae</taxon>
        <taxon>Pyricularia</taxon>
    </lineage>
</organism>
<dbReference type="Proteomes" id="UP000009058">
    <property type="component" value="Chromosome 6"/>
</dbReference>
<sequence length="126" mass="13598">MTCLGSCTGKLEIEPYWYHKHGLLLVSSSCLPTNLLSKAMELTRVAIRQKLPNRSLDPVDVSASHVIRPAGKQLRTLRAVHDCLRGKICNGPIYLVAAAVIPLFAGTALPVSTAAKEINPEIAVLN</sequence>
<gene>
    <name evidence="1" type="ORF">MGG_17755</name>
</gene>
<accession>G4NHM6</accession>
<reference evidence="1 2" key="1">
    <citation type="journal article" date="2005" name="Nature">
        <title>The genome sequence of the rice blast fungus Magnaporthe grisea.</title>
        <authorList>
            <person name="Dean R.A."/>
            <person name="Talbot N.J."/>
            <person name="Ebbole D.J."/>
            <person name="Farman M.L."/>
            <person name="Mitchell T.K."/>
            <person name="Orbach M.J."/>
            <person name="Thon M."/>
            <person name="Kulkarni R."/>
            <person name="Xu J.R."/>
            <person name="Pan H."/>
            <person name="Read N.D."/>
            <person name="Lee Y.H."/>
            <person name="Carbone I."/>
            <person name="Brown D."/>
            <person name="Oh Y.Y."/>
            <person name="Donofrio N."/>
            <person name="Jeong J.S."/>
            <person name="Soanes D.M."/>
            <person name="Djonovic S."/>
            <person name="Kolomiets E."/>
            <person name="Rehmeyer C."/>
            <person name="Li W."/>
            <person name="Harding M."/>
            <person name="Kim S."/>
            <person name="Lebrun M.H."/>
            <person name="Bohnert H."/>
            <person name="Coughlan S."/>
            <person name="Butler J."/>
            <person name="Calvo S."/>
            <person name="Ma L.J."/>
            <person name="Nicol R."/>
            <person name="Purcell S."/>
            <person name="Nusbaum C."/>
            <person name="Galagan J.E."/>
            <person name="Birren B.W."/>
        </authorList>
    </citation>
    <scope>NUCLEOTIDE SEQUENCE [LARGE SCALE GENOMIC DNA]</scope>
    <source>
        <strain evidence="2">70-15 / ATCC MYA-4617 / FGSC 8958</strain>
    </source>
</reference>
<dbReference type="InParanoid" id="G4NHM6"/>
<dbReference type="RefSeq" id="XP_003720103.1">
    <property type="nucleotide sequence ID" value="XM_003720055.1"/>
</dbReference>
<dbReference type="AlphaFoldDB" id="G4NHM6"/>
<dbReference type="GeneID" id="12987157"/>
<dbReference type="HOGENOM" id="CLU_1982026_0_0_1"/>
<dbReference type="KEGG" id="mgr:MGG_17755"/>
<name>G4NHM6_PYRO7</name>
<reference key="2">
    <citation type="submission" date="2011-05" db="EMBL/GenBank/DDBJ databases">
        <title>The Genome Sequence of Magnaporthe oryzae 70-15.</title>
        <authorList>
            <consortium name="The Broad Institute Genome Sequencing Platform"/>
            <person name="Ma L.-J."/>
            <person name="Dead R."/>
            <person name="Young S.K."/>
            <person name="Zeng Q."/>
            <person name="Gargeya S."/>
            <person name="Fitzgerald M."/>
            <person name="Haas B."/>
            <person name="Abouelleil A."/>
            <person name="Alvarado L."/>
            <person name="Arachchi H.M."/>
            <person name="Berlin A."/>
            <person name="Brown A."/>
            <person name="Chapman S.B."/>
            <person name="Chen Z."/>
            <person name="Dunbar C."/>
            <person name="Freedman E."/>
            <person name="Gearin G."/>
            <person name="Gellesch M."/>
            <person name="Goldberg J."/>
            <person name="Griggs A."/>
            <person name="Gujja S."/>
            <person name="Heiman D."/>
            <person name="Howarth C."/>
            <person name="Larson L."/>
            <person name="Lui A."/>
            <person name="MacDonald P.J.P."/>
            <person name="Mehta T."/>
            <person name="Montmayeur A."/>
            <person name="Murphy C."/>
            <person name="Neiman D."/>
            <person name="Pearson M."/>
            <person name="Priest M."/>
            <person name="Roberts A."/>
            <person name="Saif S."/>
            <person name="Shea T."/>
            <person name="Shenoy N."/>
            <person name="Sisk P."/>
            <person name="Stolte C."/>
            <person name="Sykes S."/>
            <person name="Yandava C."/>
            <person name="Wortman J."/>
            <person name="Nusbaum C."/>
            <person name="Birren B."/>
        </authorList>
    </citation>
    <scope>NUCLEOTIDE SEQUENCE</scope>
    <source>
        <strain>70-15</strain>
    </source>
</reference>
<dbReference type="EMBL" id="CM001236">
    <property type="protein sequence ID" value="EHA47736.1"/>
    <property type="molecule type" value="Genomic_DNA"/>
</dbReference>
<evidence type="ECO:0000313" key="2">
    <source>
        <dbReference type="Proteomes" id="UP000009058"/>
    </source>
</evidence>
<protein>
    <submittedName>
        <fullName evidence="1">Uncharacterized protein</fullName>
    </submittedName>
</protein>
<keyword evidence="2" id="KW-1185">Reference proteome</keyword>